<evidence type="ECO:0000256" key="1">
    <source>
        <dbReference type="ARBA" id="ARBA00022801"/>
    </source>
</evidence>
<dbReference type="GO" id="GO:0004113">
    <property type="term" value="F:2',3'-cyclic-nucleotide 3'-phosphodiesterase activity"/>
    <property type="evidence" value="ECO:0007669"/>
    <property type="project" value="InterPro"/>
</dbReference>
<proteinExistence type="inferred from homology"/>
<dbReference type="Gene3D" id="3.90.1140.10">
    <property type="entry name" value="Cyclic phosphodiesterase"/>
    <property type="match status" value="1"/>
</dbReference>
<dbReference type="HAMAP" id="MF_01940">
    <property type="entry name" value="RNA_CPDase"/>
    <property type="match status" value="1"/>
</dbReference>
<dbReference type="EMBL" id="CP117826">
    <property type="protein sequence ID" value="XCC61283.1"/>
    <property type="molecule type" value="Genomic_DNA"/>
</dbReference>
<comment type="function">
    <text evidence="2">Hydrolyzes RNA 2',3'-cyclic phosphodiester to an RNA 2'-phosphomonoester.</text>
</comment>
<feature type="short sequence motif" description="HXTX 2" evidence="2">
    <location>
        <begin position="128"/>
        <end position="131"/>
    </location>
</feature>
<protein>
    <recommendedName>
        <fullName evidence="2">RNA 2',3'-cyclic phosphodiesterase</fullName>
        <shortName evidence="2">RNA 2',3'-CPDase</shortName>
        <ecNumber evidence="2">3.1.4.58</ecNumber>
    </recommendedName>
</protein>
<comment type="catalytic activity">
    <reaction evidence="2">
        <text>a 3'-end 2',3'-cyclophospho-ribonucleotide-RNA + H2O = a 3'-end 2'-phospho-ribonucleotide-RNA + H(+)</text>
        <dbReference type="Rhea" id="RHEA:11828"/>
        <dbReference type="Rhea" id="RHEA-COMP:10464"/>
        <dbReference type="Rhea" id="RHEA-COMP:17353"/>
        <dbReference type="ChEBI" id="CHEBI:15377"/>
        <dbReference type="ChEBI" id="CHEBI:15378"/>
        <dbReference type="ChEBI" id="CHEBI:83064"/>
        <dbReference type="ChEBI" id="CHEBI:173113"/>
        <dbReference type="EC" id="3.1.4.58"/>
    </reaction>
</comment>
<organism evidence="3">
    <name type="scientific">Christensenella massiliensis</name>
    <dbReference type="NCBI Taxonomy" id="1805714"/>
    <lineage>
        <taxon>Bacteria</taxon>
        <taxon>Bacillati</taxon>
        <taxon>Bacillota</taxon>
        <taxon>Clostridia</taxon>
        <taxon>Christensenellales</taxon>
        <taxon>Christensenellaceae</taxon>
        <taxon>Christensenella</taxon>
    </lineage>
</organism>
<dbReference type="Pfam" id="PF13563">
    <property type="entry name" value="2_5_RNA_ligase2"/>
    <property type="match status" value="1"/>
</dbReference>
<sequence>MKQTERLFIAAELPENMVRTLKHTAHSLGLRGKARLSRPENYHVTLAFLGETELAHAEQIERAVSRAVENVPPVSAALSGLGYFGKKNDAVLWCGLAGAQPLIALAERIRKNLGQAGIWFDGKPVRPHITLARRADLTGISLEGASPAPAAGILSNITLFESVREAGRLVYRPLRRFYLKDV</sequence>
<feature type="short sequence motif" description="HXTX 1" evidence="2">
    <location>
        <begin position="43"/>
        <end position="46"/>
    </location>
</feature>
<feature type="active site" description="Proton acceptor" evidence="2">
    <location>
        <position position="128"/>
    </location>
</feature>
<dbReference type="InterPro" id="IPR004175">
    <property type="entry name" value="RNA_CPDase"/>
</dbReference>
<dbReference type="EC" id="3.1.4.58" evidence="2"/>
<keyword evidence="1 2" id="KW-0378">Hydrolase</keyword>
<gene>
    <name evidence="3" type="primary">thpR</name>
    <name evidence="3" type="ORF">PUP29_07000</name>
</gene>
<evidence type="ECO:0000313" key="3">
    <source>
        <dbReference type="EMBL" id="XCC61283.1"/>
    </source>
</evidence>
<dbReference type="SUPFAM" id="SSF55144">
    <property type="entry name" value="LigT-like"/>
    <property type="match status" value="1"/>
</dbReference>
<dbReference type="PANTHER" id="PTHR35561">
    <property type="entry name" value="RNA 2',3'-CYCLIC PHOSPHODIESTERASE"/>
    <property type="match status" value="1"/>
</dbReference>
<feature type="active site" description="Proton donor" evidence="2">
    <location>
        <position position="43"/>
    </location>
</feature>
<dbReference type="RefSeq" id="WP_079546573.1">
    <property type="nucleotide sequence ID" value="NZ_CP117826.1"/>
</dbReference>
<comment type="similarity">
    <text evidence="2">Belongs to the 2H phosphoesterase superfamily. ThpR family.</text>
</comment>
<dbReference type="NCBIfam" id="TIGR02258">
    <property type="entry name" value="2_5_ligase"/>
    <property type="match status" value="1"/>
</dbReference>
<reference evidence="3" key="1">
    <citation type="submission" date="2023-02" db="EMBL/GenBank/DDBJ databases">
        <title>Gut commensal Christensenella minuta modulates host metabolism via a new class of secondary bile acids.</title>
        <authorList>
            <person name="Liu C."/>
        </authorList>
    </citation>
    <scope>NUCLEOTIDE SEQUENCE</scope>
    <source>
        <strain evidence="3">CA70</strain>
    </source>
</reference>
<evidence type="ECO:0000256" key="2">
    <source>
        <dbReference type="HAMAP-Rule" id="MF_01940"/>
    </source>
</evidence>
<dbReference type="GO" id="GO:0008664">
    <property type="term" value="F:RNA 2',3'-cyclic 3'-phosphodiesterase activity"/>
    <property type="evidence" value="ECO:0007669"/>
    <property type="project" value="UniProtKB-EC"/>
</dbReference>
<accession>A0AAU8A560</accession>
<name>A0AAU8A560_9FIRM</name>
<dbReference type="AlphaFoldDB" id="A0AAU8A560"/>
<dbReference type="InterPro" id="IPR009097">
    <property type="entry name" value="Cyclic_Pdiesterase"/>
</dbReference>
<dbReference type="PANTHER" id="PTHR35561:SF1">
    <property type="entry name" value="RNA 2',3'-CYCLIC PHOSPHODIESTERASE"/>
    <property type="match status" value="1"/>
</dbReference>